<organism evidence="2 3">
    <name type="scientific">Mya arenaria</name>
    <name type="common">Soft-shell clam</name>
    <dbReference type="NCBI Taxonomy" id="6604"/>
    <lineage>
        <taxon>Eukaryota</taxon>
        <taxon>Metazoa</taxon>
        <taxon>Spiralia</taxon>
        <taxon>Lophotrochozoa</taxon>
        <taxon>Mollusca</taxon>
        <taxon>Bivalvia</taxon>
        <taxon>Autobranchia</taxon>
        <taxon>Heteroconchia</taxon>
        <taxon>Euheterodonta</taxon>
        <taxon>Imparidentia</taxon>
        <taxon>Neoheterodontei</taxon>
        <taxon>Myida</taxon>
        <taxon>Myoidea</taxon>
        <taxon>Myidae</taxon>
        <taxon>Mya</taxon>
    </lineage>
</organism>
<dbReference type="Pfam" id="PF00685">
    <property type="entry name" value="Sulfotransfer_1"/>
    <property type="match status" value="1"/>
</dbReference>
<sequence>MKGEQMKGEQTKGEQTKGTDIMLVAYMRTGSTFLGDVLGRRQDVFYWYEPLIKGRSENYLRGADMLCNYFRPNCEIISIHDMRSGVNALDLLTDIFDCNIRGNIDEISGLPYIWKTPPPSWRDFVNCTHRYTRKDPRCAGILQKSCTNSNHRMVKVLRMDLETLGGLLHTNPQLKIVLLLRDPRGSMNSRLSTTWYKGYINTDAHVNDDAKVLCSRLLNDINTGKRLQLLHPDRMIIIQYEGIGTTDKIEALYKLLDLDKLEKDIVEPVDLKDHTAQSKSGFHPFAFRQKLPWSVNIIMNRHCADVYKELGLRPFEREGDFRNETIPVIIDKLPFSLPDQQ</sequence>
<reference evidence="2" key="1">
    <citation type="submission" date="2022-11" db="EMBL/GenBank/DDBJ databases">
        <title>Centuries of genome instability and evolution in soft-shell clam transmissible cancer (bioRxiv).</title>
        <authorList>
            <person name="Hart S.F.M."/>
            <person name="Yonemitsu M.A."/>
            <person name="Giersch R.M."/>
            <person name="Beal B.F."/>
            <person name="Arriagada G."/>
            <person name="Davis B.W."/>
            <person name="Ostrander E.A."/>
            <person name="Goff S.P."/>
            <person name="Metzger M.J."/>
        </authorList>
    </citation>
    <scope>NUCLEOTIDE SEQUENCE</scope>
    <source>
        <strain evidence="2">MELC-2E11</strain>
        <tissue evidence="2">Siphon/mantle</tissue>
    </source>
</reference>
<feature type="domain" description="Sulfotransferase" evidence="1">
    <location>
        <begin position="19"/>
        <end position="254"/>
    </location>
</feature>
<dbReference type="EMBL" id="CP111028">
    <property type="protein sequence ID" value="WAR31660.1"/>
    <property type="molecule type" value="Genomic_DNA"/>
</dbReference>
<dbReference type="PANTHER" id="PTHR10704:SF44">
    <property type="entry name" value="LD35051P-RELATED"/>
    <property type="match status" value="1"/>
</dbReference>
<proteinExistence type="predicted"/>
<dbReference type="Gene3D" id="3.40.50.300">
    <property type="entry name" value="P-loop containing nucleotide triphosphate hydrolases"/>
    <property type="match status" value="1"/>
</dbReference>
<evidence type="ECO:0000313" key="3">
    <source>
        <dbReference type="Proteomes" id="UP001164746"/>
    </source>
</evidence>
<evidence type="ECO:0000259" key="1">
    <source>
        <dbReference type="Pfam" id="PF00685"/>
    </source>
</evidence>
<dbReference type="SUPFAM" id="SSF52540">
    <property type="entry name" value="P-loop containing nucleoside triphosphate hydrolases"/>
    <property type="match status" value="1"/>
</dbReference>
<name>A0ABY7GB64_MYAAR</name>
<keyword evidence="3" id="KW-1185">Reference proteome</keyword>
<gene>
    <name evidence="2" type="ORF">MAR_034202</name>
</gene>
<dbReference type="InterPro" id="IPR000863">
    <property type="entry name" value="Sulfotransferase_dom"/>
</dbReference>
<protein>
    <submittedName>
        <fullName evidence="2">CHST1-like protein</fullName>
    </submittedName>
</protein>
<dbReference type="InterPro" id="IPR027417">
    <property type="entry name" value="P-loop_NTPase"/>
</dbReference>
<dbReference type="Proteomes" id="UP001164746">
    <property type="component" value="Chromosome 17"/>
</dbReference>
<dbReference type="InterPro" id="IPR051135">
    <property type="entry name" value="Gal/GlcNAc/GalNAc_ST"/>
</dbReference>
<dbReference type="PANTHER" id="PTHR10704">
    <property type="entry name" value="CARBOHYDRATE SULFOTRANSFERASE"/>
    <property type="match status" value="1"/>
</dbReference>
<accession>A0ABY7GB64</accession>
<evidence type="ECO:0000313" key="2">
    <source>
        <dbReference type="EMBL" id="WAR31660.1"/>
    </source>
</evidence>